<accession>A0A437H2M8</accession>
<protein>
    <recommendedName>
        <fullName evidence="8 14">3,4-dihydroxy-2-butanone 4-phosphate synthase</fullName>
        <shortName evidence="14">DHBP synthase</shortName>
        <ecNumber evidence="7 14">4.1.99.12</ecNumber>
    </recommendedName>
</protein>
<evidence type="ECO:0000256" key="2">
    <source>
        <dbReference type="ARBA" id="ARBA00001936"/>
    </source>
</evidence>
<dbReference type="GO" id="GO:0005829">
    <property type="term" value="C:cytosol"/>
    <property type="evidence" value="ECO:0007669"/>
    <property type="project" value="TreeGrafter"/>
</dbReference>
<keyword evidence="13 14" id="KW-0456">Lyase</keyword>
<dbReference type="GO" id="GO:0008686">
    <property type="term" value="F:3,4-dihydroxy-2-butanone-4-phosphate synthase activity"/>
    <property type="evidence" value="ECO:0007669"/>
    <property type="project" value="UniProtKB-UniRule"/>
</dbReference>
<comment type="pathway">
    <text evidence="4 14">Cofactor biosynthesis; riboflavin biosynthesis; 2-hydroxy-3-oxobutyl phosphate from D-ribulose 5-phosphate: step 1/1.</text>
</comment>
<feature type="binding site" evidence="14">
    <location>
        <position position="37"/>
    </location>
    <ligand>
        <name>Mg(2+)</name>
        <dbReference type="ChEBI" id="CHEBI:18420"/>
        <label>1</label>
    </ligand>
</feature>
<keyword evidence="10 14" id="KW-0479">Metal-binding</keyword>
<dbReference type="GO" id="GO:0003935">
    <property type="term" value="F:GTP cyclohydrolase II activity"/>
    <property type="evidence" value="ECO:0007669"/>
    <property type="project" value="TreeGrafter"/>
</dbReference>
<dbReference type="PIRSF" id="PIRSF001259">
    <property type="entry name" value="RibA"/>
    <property type="match status" value="1"/>
</dbReference>
<evidence type="ECO:0000256" key="7">
    <source>
        <dbReference type="ARBA" id="ARBA00012153"/>
    </source>
</evidence>
<dbReference type="Gene3D" id="3.90.870.10">
    <property type="entry name" value="DHBP synthase"/>
    <property type="match status" value="1"/>
</dbReference>
<dbReference type="FunFam" id="3.90.870.10:FF:000001">
    <property type="entry name" value="Riboflavin biosynthesis protein RibBA"/>
    <property type="match status" value="1"/>
</dbReference>
<dbReference type="GO" id="GO:0009231">
    <property type="term" value="P:riboflavin biosynthetic process"/>
    <property type="evidence" value="ECO:0007669"/>
    <property type="project" value="UniProtKB-UniRule"/>
</dbReference>
<feature type="domain" description="GTP cyclohydrolase II" evidence="15">
    <location>
        <begin position="216"/>
        <end position="367"/>
    </location>
</feature>
<comment type="catalytic activity">
    <reaction evidence="1 14">
        <text>D-ribulose 5-phosphate = (2S)-2-hydroxy-3-oxobutyl phosphate + formate + H(+)</text>
        <dbReference type="Rhea" id="RHEA:18457"/>
        <dbReference type="ChEBI" id="CHEBI:15378"/>
        <dbReference type="ChEBI" id="CHEBI:15740"/>
        <dbReference type="ChEBI" id="CHEBI:58121"/>
        <dbReference type="ChEBI" id="CHEBI:58830"/>
        <dbReference type="EC" id="4.1.99.12"/>
    </reaction>
</comment>
<comment type="similarity">
    <text evidence="5">In the N-terminal section; belongs to the DHBP synthase family.</text>
</comment>
<gene>
    <name evidence="14 16" type="primary">ribB</name>
    <name evidence="16" type="ORF">EKN06_05760</name>
</gene>
<proteinExistence type="inferred from homology"/>
<evidence type="ECO:0000256" key="6">
    <source>
        <dbReference type="ARBA" id="ARBA00008976"/>
    </source>
</evidence>
<organism evidence="16 17">
    <name type="scientific">Croceicoccus ponticola</name>
    <dbReference type="NCBI Taxonomy" id="2217664"/>
    <lineage>
        <taxon>Bacteria</taxon>
        <taxon>Pseudomonadati</taxon>
        <taxon>Pseudomonadota</taxon>
        <taxon>Alphaproteobacteria</taxon>
        <taxon>Sphingomonadales</taxon>
        <taxon>Erythrobacteraceae</taxon>
        <taxon>Croceicoccus</taxon>
    </lineage>
</organism>
<comment type="similarity">
    <text evidence="6">In the C-terminal section; belongs to the GTP cyclohydrolase II family.</text>
</comment>
<dbReference type="InterPro" id="IPR032677">
    <property type="entry name" value="GTP_cyclohydro_II"/>
</dbReference>
<name>A0A437H2M8_9SPHN</name>
<evidence type="ECO:0000256" key="10">
    <source>
        <dbReference type="ARBA" id="ARBA00022723"/>
    </source>
</evidence>
<comment type="cofactor">
    <cofactor evidence="2">
        <name>Mn(2+)</name>
        <dbReference type="ChEBI" id="CHEBI:29035"/>
    </cofactor>
</comment>
<comment type="cofactor">
    <cofactor evidence="14">
        <name>Mg(2+)</name>
        <dbReference type="ChEBI" id="CHEBI:18420"/>
    </cofactor>
    <cofactor evidence="14">
        <name>Mn(2+)</name>
        <dbReference type="ChEBI" id="CHEBI:29035"/>
    </cofactor>
    <text evidence="14">Binds 2 divalent metal cations per subunit. Magnesium or manganese.</text>
</comment>
<evidence type="ECO:0000256" key="8">
    <source>
        <dbReference type="ARBA" id="ARBA00018836"/>
    </source>
</evidence>
<dbReference type="GO" id="GO:0030145">
    <property type="term" value="F:manganese ion binding"/>
    <property type="evidence" value="ECO:0007669"/>
    <property type="project" value="UniProtKB-UniRule"/>
</dbReference>
<keyword evidence="11 14" id="KW-0460">Magnesium</keyword>
<feature type="binding site" evidence="14">
    <location>
        <position position="152"/>
    </location>
    <ligand>
        <name>Mg(2+)</name>
        <dbReference type="ChEBI" id="CHEBI:18420"/>
        <label>2</label>
    </ligand>
</feature>
<sequence length="385" mass="41524">MDKMTISHSEMFASPEEIVAEARNGRAFIIVDAEDRENEGDIIIPAQFATPSQVNFMATHGRGLVCVAMTQERASELHLSPMARRNACANKTAFTVSIEAREGVSTGISAQDRARTIAVAIDPTKIADDLVSPGHVFPLVARHGGVLARAGHTEASVDICRLAGLIPAAVICEVMSDDGTMARVPELIGFASRHGLKIGTIASLIEYRRRTEKMVERVVEAPFRSRSGHDFRMVIYRNLLDGREHAALVRGQIGSQPALVRVHPIDLAMDMLGHAGPRAQVIDRAIEMIGEHDGPGVMVFLRNAELSWSEYYSNGMPSSGPALSVREYGLGAHILRDLGVTDMIFVSSSSPRMAAIEGYGLNIVATRPVALGLMSEDSMQACANG</sequence>
<dbReference type="EMBL" id="RXOL01000001">
    <property type="protein sequence ID" value="RVQ69836.1"/>
    <property type="molecule type" value="Genomic_DNA"/>
</dbReference>
<evidence type="ECO:0000256" key="12">
    <source>
        <dbReference type="ARBA" id="ARBA00023211"/>
    </source>
</evidence>
<dbReference type="InterPro" id="IPR036144">
    <property type="entry name" value="RibA-like_sf"/>
</dbReference>
<dbReference type="PANTHER" id="PTHR21327">
    <property type="entry name" value="GTP CYCLOHYDROLASE II-RELATED"/>
    <property type="match status" value="1"/>
</dbReference>
<evidence type="ECO:0000313" key="16">
    <source>
        <dbReference type="EMBL" id="RVQ69836.1"/>
    </source>
</evidence>
<evidence type="ECO:0000256" key="5">
    <source>
        <dbReference type="ARBA" id="ARBA00005520"/>
    </source>
</evidence>
<dbReference type="Pfam" id="PF00925">
    <property type="entry name" value="GTP_cyclohydro2"/>
    <property type="match status" value="1"/>
</dbReference>
<dbReference type="Pfam" id="PF00926">
    <property type="entry name" value="DHBP_synthase"/>
    <property type="match status" value="1"/>
</dbReference>
<evidence type="ECO:0000256" key="1">
    <source>
        <dbReference type="ARBA" id="ARBA00000141"/>
    </source>
</evidence>
<reference evidence="16 17" key="1">
    <citation type="submission" date="2018-12" db="EMBL/GenBank/DDBJ databases">
        <title>Croceicoccus ponticola sp. nov., a lipolytic bacterium isolated from seawater.</title>
        <authorList>
            <person name="Yoon J.-H."/>
        </authorList>
    </citation>
    <scope>NUCLEOTIDE SEQUENCE [LARGE SCALE GENOMIC DNA]</scope>
    <source>
        <strain evidence="16 17">GM-16</strain>
    </source>
</reference>
<comment type="similarity">
    <text evidence="14">Belongs to the DHBP synthase family.</text>
</comment>
<feature type="binding site" evidence="14">
    <location>
        <position position="37"/>
    </location>
    <ligand>
        <name>Mg(2+)</name>
        <dbReference type="ChEBI" id="CHEBI:18420"/>
        <label>2</label>
    </ligand>
</feature>
<dbReference type="SUPFAM" id="SSF55821">
    <property type="entry name" value="YrdC/RibB"/>
    <property type="match status" value="1"/>
</dbReference>
<comment type="function">
    <text evidence="3 14">Catalyzes the conversion of D-ribulose 5-phosphate to formate and 3,4-dihydroxy-2-butanone 4-phosphate.</text>
</comment>
<feature type="site" description="Essential for catalytic activity" evidence="14">
    <location>
        <position position="135"/>
    </location>
</feature>
<feature type="site" description="Essential for catalytic activity" evidence="14">
    <location>
        <position position="173"/>
    </location>
</feature>
<dbReference type="InterPro" id="IPR000422">
    <property type="entry name" value="DHBP_synthase_RibB"/>
</dbReference>
<dbReference type="EC" id="4.1.99.12" evidence="7 14"/>
<evidence type="ECO:0000313" key="17">
    <source>
        <dbReference type="Proteomes" id="UP000283003"/>
    </source>
</evidence>
<evidence type="ECO:0000256" key="9">
    <source>
        <dbReference type="ARBA" id="ARBA00022619"/>
    </source>
</evidence>
<keyword evidence="17" id="KW-1185">Reference proteome</keyword>
<dbReference type="Gene3D" id="3.40.50.10990">
    <property type="entry name" value="GTP cyclohydrolase II"/>
    <property type="match status" value="1"/>
</dbReference>
<dbReference type="AlphaFoldDB" id="A0A437H2M8"/>
<evidence type="ECO:0000259" key="15">
    <source>
        <dbReference type="Pfam" id="PF00925"/>
    </source>
</evidence>
<comment type="subunit">
    <text evidence="14">Homodimer.</text>
</comment>
<comment type="caution">
    <text evidence="16">The sequence shown here is derived from an EMBL/GenBank/DDBJ whole genome shotgun (WGS) entry which is preliminary data.</text>
</comment>
<dbReference type="SUPFAM" id="SSF142695">
    <property type="entry name" value="RibA-like"/>
    <property type="match status" value="1"/>
</dbReference>
<evidence type="ECO:0000256" key="14">
    <source>
        <dbReference type="HAMAP-Rule" id="MF_00180"/>
    </source>
</evidence>
<dbReference type="OrthoDB" id="9793111at2"/>
<dbReference type="UniPathway" id="UPA00275">
    <property type="reaction ID" value="UER00399"/>
</dbReference>
<feature type="binding site" evidence="14">
    <location>
        <position position="41"/>
    </location>
    <ligand>
        <name>D-ribulose 5-phosphate</name>
        <dbReference type="ChEBI" id="CHEBI:58121"/>
    </ligand>
</feature>
<dbReference type="PANTHER" id="PTHR21327:SF34">
    <property type="entry name" value="3,4-DIHYDROXY-2-BUTANONE 4-PHOSPHATE SYNTHASE"/>
    <property type="match status" value="1"/>
</dbReference>
<dbReference type="InterPro" id="IPR017945">
    <property type="entry name" value="DHBP_synth_RibB-like_a/b_dom"/>
</dbReference>
<feature type="binding site" evidence="14">
    <location>
        <begin position="36"/>
        <end position="37"/>
    </location>
    <ligand>
        <name>D-ribulose 5-phosphate</name>
        <dbReference type="ChEBI" id="CHEBI:58121"/>
    </ligand>
</feature>
<evidence type="ECO:0000256" key="3">
    <source>
        <dbReference type="ARBA" id="ARBA00002284"/>
    </source>
</evidence>
<keyword evidence="9 14" id="KW-0686">Riboflavin biosynthesis</keyword>
<dbReference type="HAMAP" id="MF_00180">
    <property type="entry name" value="RibB"/>
    <property type="match status" value="1"/>
</dbReference>
<dbReference type="GO" id="GO:0000287">
    <property type="term" value="F:magnesium ion binding"/>
    <property type="evidence" value="ECO:0007669"/>
    <property type="project" value="UniProtKB-UniRule"/>
</dbReference>
<dbReference type="Proteomes" id="UP000283003">
    <property type="component" value="Unassembled WGS sequence"/>
</dbReference>
<evidence type="ECO:0000256" key="13">
    <source>
        <dbReference type="ARBA" id="ARBA00023239"/>
    </source>
</evidence>
<evidence type="ECO:0000256" key="4">
    <source>
        <dbReference type="ARBA" id="ARBA00004904"/>
    </source>
</evidence>
<feature type="binding site" evidence="14">
    <location>
        <begin position="149"/>
        <end position="153"/>
    </location>
    <ligand>
        <name>D-ribulose 5-phosphate</name>
        <dbReference type="ChEBI" id="CHEBI:58121"/>
    </ligand>
</feature>
<evidence type="ECO:0000256" key="11">
    <source>
        <dbReference type="ARBA" id="ARBA00022842"/>
    </source>
</evidence>
<dbReference type="NCBIfam" id="TIGR00506">
    <property type="entry name" value="ribB"/>
    <property type="match status" value="1"/>
</dbReference>
<keyword evidence="12 14" id="KW-0464">Manganese</keyword>